<feature type="non-terminal residue" evidence="1">
    <location>
        <position position="1"/>
    </location>
</feature>
<gene>
    <name evidence="1" type="ORF">CR513_14247</name>
</gene>
<dbReference type="OrthoDB" id="10524967at2759"/>
<dbReference type="AlphaFoldDB" id="A0A371HHM4"/>
<dbReference type="Proteomes" id="UP000257109">
    <property type="component" value="Unassembled WGS sequence"/>
</dbReference>
<proteinExistence type="predicted"/>
<dbReference type="EMBL" id="QJKJ01002562">
    <property type="protein sequence ID" value="RDY02307.1"/>
    <property type="molecule type" value="Genomic_DNA"/>
</dbReference>
<organism evidence="1 2">
    <name type="scientific">Mucuna pruriens</name>
    <name type="common">Velvet bean</name>
    <name type="synonym">Dolichos pruriens</name>
    <dbReference type="NCBI Taxonomy" id="157652"/>
    <lineage>
        <taxon>Eukaryota</taxon>
        <taxon>Viridiplantae</taxon>
        <taxon>Streptophyta</taxon>
        <taxon>Embryophyta</taxon>
        <taxon>Tracheophyta</taxon>
        <taxon>Spermatophyta</taxon>
        <taxon>Magnoliopsida</taxon>
        <taxon>eudicotyledons</taxon>
        <taxon>Gunneridae</taxon>
        <taxon>Pentapetalae</taxon>
        <taxon>rosids</taxon>
        <taxon>fabids</taxon>
        <taxon>Fabales</taxon>
        <taxon>Fabaceae</taxon>
        <taxon>Papilionoideae</taxon>
        <taxon>50 kb inversion clade</taxon>
        <taxon>NPAAA clade</taxon>
        <taxon>indigoferoid/millettioid clade</taxon>
        <taxon>Phaseoleae</taxon>
        <taxon>Mucuna</taxon>
    </lineage>
</organism>
<comment type="caution">
    <text evidence="1">The sequence shown here is derived from an EMBL/GenBank/DDBJ whole genome shotgun (WGS) entry which is preliminary data.</text>
</comment>
<evidence type="ECO:0000313" key="1">
    <source>
        <dbReference type="EMBL" id="RDY02307.1"/>
    </source>
</evidence>
<keyword evidence="2" id="KW-1185">Reference proteome</keyword>
<name>A0A371HHM4_MUCPR</name>
<evidence type="ECO:0000313" key="2">
    <source>
        <dbReference type="Proteomes" id="UP000257109"/>
    </source>
</evidence>
<sequence>MNKDRRITRAEVLWGSIDEVDQASTTIEFGKEESGVGLSLRTVDPLKTWPYDTVLTTTFAENATSITTHFHGGSLYCKTMVIIEGWKRTANYLGNIWDLMIALHAESLGMECLGYWSIGI</sequence>
<reference evidence="1" key="1">
    <citation type="submission" date="2018-05" db="EMBL/GenBank/DDBJ databases">
        <title>Draft genome of Mucuna pruriens seed.</title>
        <authorList>
            <person name="Nnadi N.E."/>
            <person name="Vos R."/>
            <person name="Hasami M.H."/>
            <person name="Devisetty U.K."/>
            <person name="Aguiy J.C."/>
        </authorList>
    </citation>
    <scope>NUCLEOTIDE SEQUENCE [LARGE SCALE GENOMIC DNA]</scope>
    <source>
        <strain evidence="1">JCA_2017</strain>
    </source>
</reference>
<accession>A0A371HHM4</accession>
<protein>
    <submittedName>
        <fullName evidence="1">Uncharacterized protein</fullName>
    </submittedName>
</protein>